<feature type="region of interest" description="Disordered" evidence="1">
    <location>
        <begin position="49"/>
        <end position="74"/>
    </location>
</feature>
<evidence type="ECO:0000256" key="1">
    <source>
        <dbReference type="SAM" id="MobiDB-lite"/>
    </source>
</evidence>
<evidence type="ECO:0000313" key="4">
    <source>
        <dbReference type="Proteomes" id="UP001642464"/>
    </source>
</evidence>
<dbReference type="Proteomes" id="UP001642464">
    <property type="component" value="Unassembled WGS sequence"/>
</dbReference>
<name>A0ABP0ID19_9DINO</name>
<organism evidence="3 4">
    <name type="scientific">Durusdinium trenchii</name>
    <dbReference type="NCBI Taxonomy" id="1381693"/>
    <lineage>
        <taxon>Eukaryota</taxon>
        <taxon>Sar</taxon>
        <taxon>Alveolata</taxon>
        <taxon>Dinophyceae</taxon>
        <taxon>Suessiales</taxon>
        <taxon>Symbiodiniaceae</taxon>
        <taxon>Durusdinium</taxon>
    </lineage>
</organism>
<keyword evidence="2" id="KW-0472">Membrane</keyword>
<reference evidence="3 4" key="1">
    <citation type="submission" date="2024-02" db="EMBL/GenBank/DDBJ databases">
        <authorList>
            <person name="Chen Y."/>
            <person name="Shah S."/>
            <person name="Dougan E. K."/>
            <person name="Thang M."/>
            <person name="Chan C."/>
        </authorList>
    </citation>
    <scope>NUCLEOTIDE SEQUENCE [LARGE SCALE GENOMIC DNA]</scope>
</reference>
<keyword evidence="2" id="KW-0812">Transmembrane</keyword>
<keyword evidence="2" id="KW-1133">Transmembrane helix</keyword>
<feature type="transmembrane region" description="Helical" evidence="2">
    <location>
        <begin position="269"/>
        <end position="298"/>
    </location>
</feature>
<feature type="transmembrane region" description="Helical" evidence="2">
    <location>
        <begin position="396"/>
        <end position="418"/>
    </location>
</feature>
<dbReference type="EMBL" id="CAXAMM010003581">
    <property type="protein sequence ID" value="CAK9000483.1"/>
    <property type="molecule type" value="Genomic_DNA"/>
</dbReference>
<sequence>MWCACNHAEEEPFADKASLPMYSDAELGQKPVEPNEETIQKFSEVEVMAQPKAAQIQESREETEEESIEELAEKKTSAENIAAEMEKVERTAQKALEAQKENAKALQAMERVHEEYMTKMREQQQLAESTNKELQDMKKAYEDKIKKIQEEQEKVSVDAANTKKALQDMEKVHENKMKDQQVTNTKIWESMKDMSKALQDEKVKNRVMERYVENDKQNKAEEKLQAQKAKNKAEEKERQLKHKPPESVYTAALITWLCLKCPKCQKHSILSFFGVEVSSFLVAGLSVAAQSFVIYYLWYDLEQRLEWGQDPTYKGERAIAPCSLHLNLTLQLIGAGAFVGIMLADLEESLMMFWWLYQKNVLHESDDPGYETGGKNGLKVEGEEVVEFSMSRRRRILGAIFCVLPKFVITVCLTIVGTRFVVLADDNAELLLNCVAMIFVIDFDDLAHKRLSPIRMKNLVKHLPEAVAKQGGCLQYVDNYLGGLFKGTLWVGSVVSLRFSLYCGYGCCWPSTDEDR</sequence>
<feature type="compositionally biased region" description="Acidic residues" evidence="1">
    <location>
        <begin position="61"/>
        <end position="70"/>
    </location>
</feature>
<accession>A0ABP0ID19</accession>
<protein>
    <submittedName>
        <fullName evidence="3">Uncharacterized protein</fullName>
    </submittedName>
</protein>
<proteinExistence type="predicted"/>
<feature type="region of interest" description="Disordered" evidence="1">
    <location>
        <begin position="214"/>
        <end position="241"/>
    </location>
</feature>
<keyword evidence="4" id="KW-1185">Reference proteome</keyword>
<comment type="caution">
    <text evidence="3">The sequence shown here is derived from an EMBL/GenBank/DDBJ whole genome shotgun (WGS) entry which is preliminary data.</text>
</comment>
<gene>
    <name evidence="3" type="ORF">SCF082_LOCUS6511</name>
</gene>
<evidence type="ECO:0000256" key="2">
    <source>
        <dbReference type="SAM" id="Phobius"/>
    </source>
</evidence>
<feature type="compositionally biased region" description="Basic and acidic residues" evidence="1">
    <location>
        <begin position="214"/>
        <end position="238"/>
    </location>
</feature>
<evidence type="ECO:0000313" key="3">
    <source>
        <dbReference type="EMBL" id="CAK9000483.1"/>
    </source>
</evidence>